<name>S9S8E8_9RHOB</name>
<feature type="chain" id="PRO_5004556374" description="ABC transporter substrate-binding protein" evidence="2">
    <location>
        <begin position="25"/>
        <end position="429"/>
    </location>
</feature>
<dbReference type="RefSeq" id="WP_021099309.1">
    <property type="nucleotide sequence ID" value="NZ_KE557326.1"/>
</dbReference>
<dbReference type="Gene3D" id="2.60.120.380">
    <property type="match status" value="3"/>
</dbReference>
<organism evidence="3 4">
    <name type="scientific">Rubellimicrobium thermophilum DSM 16684</name>
    <dbReference type="NCBI Taxonomy" id="1123069"/>
    <lineage>
        <taxon>Bacteria</taxon>
        <taxon>Pseudomonadati</taxon>
        <taxon>Pseudomonadota</taxon>
        <taxon>Alphaproteobacteria</taxon>
        <taxon>Rhodobacterales</taxon>
        <taxon>Roseobacteraceae</taxon>
        <taxon>Rubellimicrobium</taxon>
    </lineage>
</organism>
<comment type="caution">
    <text evidence="3">The sequence shown here is derived from an EMBL/GenBank/DDBJ whole genome shotgun (WGS) entry which is preliminary data.</text>
</comment>
<proteinExistence type="predicted"/>
<dbReference type="Proteomes" id="UP000015346">
    <property type="component" value="Unassembled WGS sequence"/>
</dbReference>
<protein>
    <recommendedName>
        <fullName evidence="5">ABC transporter substrate-binding protein</fullName>
    </recommendedName>
</protein>
<dbReference type="NCBIfam" id="NF038127">
    <property type="entry name" value="FDP_fam"/>
    <property type="match status" value="1"/>
</dbReference>
<accession>S9S8E8</accession>
<evidence type="ECO:0000256" key="2">
    <source>
        <dbReference type="SAM" id="SignalP"/>
    </source>
</evidence>
<dbReference type="OrthoDB" id="7848279at2"/>
<feature type="region of interest" description="Disordered" evidence="1">
    <location>
        <begin position="150"/>
        <end position="172"/>
    </location>
</feature>
<gene>
    <name evidence="3" type="ORF">ruthe_03257</name>
</gene>
<keyword evidence="4" id="KW-1185">Reference proteome</keyword>
<dbReference type="AlphaFoldDB" id="S9S8E8"/>
<sequence length="429" mass="45225">MRTDRVAAGVAAAFVIGAAAPVTAQDFCGGHSAGGQWIGGSEARSDVAAATSHMEQMALILMGNQYVALFTVSAPSDVRLEAQGRGAGDPVIDLYDESGSILLSDDDSGGNGSSRAETTLQPGRYCLAVRSYDGSPMTGFVRIGRLEHEALTPGSDSPPAPTDSEDPIPGADPMPGGAIGEICDIATVTTFLGDGQALDSLLAEGVTETASPEEVPFWGFTLAAPAAVSITAENPDADPVITLYDQSGNWLAENDDWDGLNARIDMTMPLQPGSYCIGVNALRDTAQPITIRLSAYDPLAAQIALYDRGEAAPPLDGSYPVTDLGLLSARLRSDIQSTDERATWLSFDVPEAGIVLIEAVTNGQGDPMLRLFDDFGREIGYNDDNGQSLDSRLIAQVQRGTYLVAVRQLGQGQQVLTRLLFERYVPAQP</sequence>
<evidence type="ECO:0000256" key="1">
    <source>
        <dbReference type="SAM" id="MobiDB-lite"/>
    </source>
</evidence>
<evidence type="ECO:0000313" key="4">
    <source>
        <dbReference type="Proteomes" id="UP000015346"/>
    </source>
</evidence>
<feature type="signal peptide" evidence="2">
    <location>
        <begin position="1"/>
        <end position="24"/>
    </location>
</feature>
<dbReference type="PATRIC" id="fig|1123069.3.peg.3227"/>
<evidence type="ECO:0000313" key="3">
    <source>
        <dbReference type="EMBL" id="EPX82519.1"/>
    </source>
</evidence>
<keyword evidence="2" id="KW-0732">Signal</keyword>
<evidence type="ECO:0008006" key="5">
    <source>
        <dbReference type="Google" id="ProtNLM"/>
    </source>
</evidence>
<dbReference type="HOGENOM" id="CLU_681212_0_0_5"/>
<reference evidence="3 4" key="1">
    <citation type="journal article" date="2013" name="Stand. Genomic Sci.">
        <title>Genome sequence of the reddish-pigmented Rubellimicrobium thermophilum type strain (DSM 16684(T)), a member of the Roseobacter clade.</title>
        <authorList>
            <person name="Fiebig A."/>
            <person name="Riedel T."/>
            <person name="Gronow S."/>
            <person name="Petersen J."/>
            <person name="Klenk H.P."/>
            <person name="Goker M."/>
        </authorList>
    </citation>
    <scope>NUCLEOTIDE SEQUENCE [LARGE SCALE GENOMIC DNA]</scope>
    <source>
        <strain evidence="3 4">DSM 16684</strain>
    </source>
</reference>
<dbReference type="EMBL" id="AOLV01000040">
    <property type="protein sequence ID" value="EPX82519.1"/>
    <property type="molecule type" value="Genomic_DNA"/>
</dbReference>